<dbReference type="Proteomes" id="UP001164250">
    <property type="component" value="Chromosome 5"/>
</dbReference>
<keyword evidence="2" id="KW-1185">Reference proteome</keyword>
<evidence type="ECO:0000313" key="1">
    <source>
        <dbReference type="EMBL" id="KAJ0098021.1"/>
    </source>
</evidence>
<accession>A0ACC1BGD1</accession>
<name>A0ACC1BGD1_9ROSI</name>
<proteinExistence type="predicted"/>
<sequence>MSPEIMKRYLRLSTAREIWSALPKLSMMEAMSYLSSPCTREPLLLNKMEGHSLSIMEN</sequence>
<gene>
    <name evidence="1" type="ORF">Patl1_28054</name>
</gene>
<dbReference type="EMBL" id="CM047901">
    <property type="protein sequence ID" value="KAJ0098021.1"/>
    <property type="molecule type" value="Genomic_DNA"/>
</dbReference>
<comment type="caution">
    <text evidence="1">The sequence shown here is derived from an EMBL/GenBank/DDBJ whole genome shotgun (WGS) entry which is preliminary data.</text>
</comment>
<evidence type="ECO:0000313" key="2">
    <source>
        <dbReference type="Proteomes" id="UP001164250"/>
    </source>
</evidence>
<protein>
    <submittedName>
        <fullName evidence="1">Uncharacterized protein</fullName>
    </submittedName>
</protein>
<reference evidence="2" key="1">
    <citation type="journal article" date="2023" name="G3 (Bethesda)">
        <title>Genome assembly and association tests identify interacting loci associated with vigor, precocity, and sex in interspecific pistachio rootstocks.</title>
        <authorList>
            <person name="Palmer W."/>
            <person name="Jacygrad E."/>
            <person name="Sagayaradj S."/>
            <person name="Cavanaugh K."/>
            <person name="Han R."/>
            <person name="Bertier L."/>
            <person name="Beede B."/>
            <person name="Kafkas S."/>
            <person name="Golino D."/>
            <person name="Preece J."/>
            <person name="Michelmore R."/>
        </authorList>
    </citation>
    <scope>NUCLEOTIDE SEQUENCE [LARGE SCALE GENOMIC DNA]</scope>
</reference>
<organism evidence="1 2">
    <name type="scientific">Pistacia atlantica</name>
    <dbReference type="NCBI Taxonomy" id="434234"/>
    <lineage>
        <taxon>Eukaryota</taxon>
        <taxon>Viridiplantae</taxon>
        <taxon>Streptophyta</taxon>
        <taxon>Embryophyta</taxon>
        <taxon>Tracheophyta</taxon>
        <taxon>Spermatophyta</taxon>
        <taxon>Magnoliopsida</taxon>
        <taxon>eudicotyledons</taxon>
        <taxon>Gunneridae</taxon>
        <taxon>Pentapetalae</taxon>
        <taxon>rosids</taxon>
        <taxon>malvids</taxon>
        <taxon>Sapindales</taxon>
        <taxon>Anacardiaceae</taxon>
        <taxon>Pistacia</taxon>
    </lineage>
</organism>